<evidence type="ECO:0000256" key="12">
    <source>
        <dbReference type="ARBA" id="ARBA00023014"/>
    </source>
</evidence>
<dbReference type="GO" id="GO:0005506">
    <property type="term" value="F:iron ion binding"/>
    <property type="evidence" value="ECO:0007669"/>
    <property type="project" value="InterPro"/>
</dbReference>
<evidence type="ECO:0000256" key="14">
    <source>
        <dbReference type="ARBA" id="ARBA00023140"/>
    </source>
</evidence>
<dbReference type="GO" id="GO:0005777">
    <property type="term" value="C:peroxisome"/>
    <property type="evidence" value="ECO:0007669"/>
    <property type="project" value="UniProtKB-SubCell"/>
</dbReference>
<dbReference type="InterPro" id="IPR002888">
    <property type="entry name" value="2Fe-2S-bd"/>
</dbReference>
<dbReference type="InterPro" id="IPR036856">
    <property type="entry name" value="Ald_Oxase/Xan_DH_a/b_sf"/>
</dbReference>
<dbReference type="FunFam" id="3.30.390.50:FF:000001">
    <property type="entry name" value="Xanthine dehydrogenase oxidase"/>
    <property type="match status" value="1"/>
</dbReference>
<evidence type="ECO:0000256" key="8">
    <source>
        <dbReference type="ARBA" id="ARBA00022723"/>
    </source>
</evidence>
<dbReference type="InterPro" id="IPR016208">
    <property type="entry name" value="Ald_Oxase/xanthine_DH-like"/>
</dbReference>
<feature type="domain" description="2Fe-2S ferredoxin-type" evidence="20">
    <location>
        <begin position="9"/>
        <end position="96"/>
    </location>
</feature>
<dbReference type="SUPFAM" id="SSF56003">
    <property type="entry name" value="Molybdenum cofactor-binding domain"/>
    <property type="match status" value="1"/>
</dbReference>
<dbReference type="Pfam" id="PF01315">
    <property type="entry name" value="Ald_Xan_dh_C"/>
    <property type="match status" value="1"/>
</dbReference>
<keyword evidence="6" id="KW-0285">Flavoprotein</keyword>
<dbReference type="NCBIfam" id="TIGR02963">
    <property type="entry name" value="xanthine_xdhA"/>
    <property type="match status" value="1"/>
</dbReference>
<organism evidence="22 23">
    <name type="scientific">Halocaridina rubra</name>
    <name type="common">Hawaiian red shrimp</name>
    <dbReference type="NCBI Taxonomy" id="373956"/>
    <lineage>
        <taxon>Eukaryota</taxon>
        <taxon>Metazoa</taxon>
        <taxon>Ecdysozoa</taxon>
        <taxon>Arthropoda</taxon>
        <taxon>Crustacea</taxon>
        <taxon>Multicrustacea</taxon>
        <taxon>Malacostraca</taxon>
        <taxon>Eumalacostraca</taxon>
        <taxon>Eucarida</taxon>
        <taxon>Decapoda</taxon>
        <taxon>Pleocyemata</taxon>
        <taxon>Caridea</taxon>
        <taxon>Atyoidea</taxon>
        <taxon>Atyidae</taxon>
        <taxon>Halocaridina</taxon>
    </lineage>
</organism>
<dbReference type="SUPFAM" id="SSF55447">
    <property type="entry name" value="CO dehydrogenase flavoprotein C-terminal domain-like"/>
    <property type="match status" value="1"/>
</dbReference>
<evidence type="ECO:0000256" key="3">
    <source>
        <dbReference type="ARBA" id="ARBA00006849"/>
    </source>
</evidence>
<protein>
    <recommendedName>
        <fullName evidence="4">xanthine dehydrogenase</fullName>
        <ecNumber evidence="4">1.17.1.4</ecNumber>
    </recommendedName>
</protein>
<keyword evidence="12 19" id="KW-0411">Iron-sulfur</keyword>
<dbReference type="FunFam" id="3.30.43.10:FF:000001">
    <property type="entry name" value="Xanthine dehydrogenase/oxidase"/>
    <property type="match status" value="1"/>
</dbReference>
<dbReference type="PANTHER" id="PTHR45444:SF3">
    <property type="entry name" value="XANTHINE DEHYDROGENASE"/>
    <property type="match status" value="1"/>
</dbReference>
<dbReference type="Pfam" id="PF00941">
    <property type="entry name" value="FAD_binding_5"/>
    <property type="match status" value="1"/>
</dbReference>
<dbReference type="PROSITE" id="PS51085">
    <property type="entry name" value="2FE2S_FER_2"/>
    <property type="match status" value="1"/>
</dbReference>
<sequence length="1013" mass="113585">MADTEDTCKILVFFVNGKKIQDPDIDPEITLLYYLRNKLKLCGTKLGCGEGGCGACTVMISKYHPQEENIRHYSVNSCLTPVASVHGLAVTTVEGIRSTRNKLHVVQERIAKAHGSQCGFCTPGMVMSMYTLLRNNPIPSMAQLEEYLTGNLCRCTGYRPILDGFRGLTSDGMVIEGCGRADCCKFLRDKPGVINVPNCPVNGINEDNNVLEENDISHILYENDFKPYDPSQEVIFPPELKVHPELQTQNLEYRGPRLIFYRPSTLQQLLKLKAQHPEARLIVGNTEVGVEVKYKNKLYPVLINPSNIHDLTAVKRLDSGLQIGASVTLSKIGQILREEIKERKEHQTRIFTAILEMLKWFAGKQIRNVAAIGGNIMTGSPISDLNPLLMAARATLTFCSKERGERKLLMDENFFTGYRKTIALNDEILLYVHIPYTSMDEYMYSYKQSRRRGDDVAIVNAGMKVIFRKENDAVQDIVLAFGGMGPTIVMATNTMKELTGMSWNSSLLERGLSLLLEDLPLSPSAPGGMTEYRRALALSFFFKYYLNVLRQLSLRMPDKVSPLAEEELRAIEEPEHMLPRSTQLFQKVPPSQSTVDPIGRPMIHTSALKQATGEAVYIDDMPHYENELYASFVYSSHAHAKIISIDESEALNVDGVVRFFCARDLAREKNRVSKDNVVFVQDVVTCVGQIIGMIVAKNQPTAQRAAKLVKIQYEDIKPLIITIQDAIREKSYFNKWTLYKGNTESALNTSAHVLEGEMHVGGQEHFYLETQAQLVVPSCEDGTMEIFSSTQNPTDMQEKVAHVLGVLKNRVICRVKRLGGGFGGKETKPPFVAMPLCIAAAELNCPVRIMLDRHEDMVLTGGRHPFLCKWKVGFSDQGILLAIDADLYANAGYSLDISHAVVQNAMFAMDNAYKCDNVKIIGYVCKTNLPSNTAFRGFGTPQSTIFAEDIISRIAAFLNANANVIRERNMYRTGDTTHSKEILERCTVRRCWDEVLDQASFHIRKTRVDTFNK</sequence>
<evidence type="ECO:0000259" key="21">
    <source>
        <dbReference type="PROSITE" id="PS51387"/>
    </source>
</evidence>
<keyword evidence="23" id="KW-1185">Reference proteome</keyword>
<dbReference type="Gene3D" id="3.30.390.50">
    <property type="entry name" value="CO dehydrogenase flavoprotein, C-terminal domain"/>
    <property type="match status" value="1"/>
</dbReference>
<dbReference type="FunFam" id="3.30.365.10:FF:000001">
    <property type="entry name" value="Xanthine dehydrogenase oxidase"/>
    <property type="match status" value="1"/>
</dbReference>
<evidence type="ECO:0000256" key="11">
    <source>
        <dbReference type="ARBA" id="ARBA00023004"/>
    </source>
</evidence>
<keyword evidence="13" id="KW-0520">NAD</keyword>
<keyword evidence="9 18" id="KW-0274">FAD</keyword>
<feature type="binding site" evidence="19">
    <location>
        <position position="53"/>
    </location>
    <ligand>
        <name>[2Fe-2S] cluster</name>
        <dbReference type="ChEBI" id="CHEBI:190135"/>
        <label>1</label>
    </ligand>
</feature>
<comment type="catalytic activity">
    <reaction evidence="17">
        <text>hypoxanthine + NAD(+) + H2O = xanthine + NADH + H(+)</text>
        <dbReference type="Rhea" id="RHEA:24670"/>
        <dbReference type="ChEBI" id="CHEBI:15377"/>
        <dbReference type="ChEBI" id="CHEBI:15378"/>
        <dbReference type="ChEBI" id="CHEBI:17368"/>
        <dbReference type="ChEBI" id="CHEBI:17712"/>
        <dbReference type="ChEBI" id="CHEBI:57540"/>
        <dbReference type="ChEBI" id="CHEBI:57945"/>
        <dbReference type="EC" id="1.17.1.4"/>
    </reaction>
</comment>
<keyword evidence="7 19" id="KW-0001">2Fe-2S</keyword>
<dbReference type="Pfam" id="PF01799">
    <property type="entry name" value="Fer2_2"/>
    <property type="match status" value="1"/>
</dbReference>
<feature type="binding site" evidence="19">
    <location>
        <position position="936"/>
    </location>
    <ligand>
        <name>Mo-molybdopterin</name>
        <dbReference type="ChEBI" id="CHEBI:71302"/>
    </ligand>
    <ligandPart>
        <name>Mo</name>
        <dbReference type="ChEBI" id="CHEBI:28685"/>
    </ligandPart>
</feature>
<dbReference type="SUPFAM" id="SSF47741">
    <property type="entry name" value="CO dehydrogenase ISP C-domain like"/>
    <property type="match status" value="1"/>
</dbReference>
<dbReference type="InterPro" id="IPR037165">
    <property type="entry name" value="AldOxase/xan_DH_Mopterin-bd_sf"/>
</dbReference>
<comment type="cofactor">
    <cofactor evidence="1 18">
        <name>FAD</name>
        <dbReference type="ChEBI" id="CHEBI:57692"/>
    </cofactor>
</comment>
<dbReference type="Pfam" id="PF03450">
    <property type="entry name" value="CO_deh_flav_C"/>
    <property type="match status" value="1"/>
</dbReference>
<proteinExistence type="inferred from homology"/>
<comment type="subcellular location">
    <subcellularLocation>
        <location evidence="2">Peroxisome</location>
    </subcellularLocation>
</comment>
<dbReference type="Gene3D" id="3.30.365.10">
    <property type="entry name" value="Aldehyde oxidase/xanthine dehydrogenase, molybdopterin binding domain"/>
    <property type="match status" value="3"/>
</dbReference>
<dbReference type="FunFam" id="3.90.1170.50:FF:000001">
    <property type="entry name" value="Aldehyde oxidase 1"/>
    <property type="match status" value="1"/>
</dbReference>
<dbReference type="GO" id="GO:0051537">
    <property type="term" value="F:2 iron, 2 sulfur cluster binding"/>
    <property type="evidence" value="ECO:0007669"/>
    <property type="project" value="UniProtKB-KW"/>
</dbReference>
<feature type="binding site" evidence="19">
    <location>
        <position position="822"/>
    </location>
    <ligand>
        <name>Mo-molybdopterin</name>
        <dbReference type="ChEBI" id="CHEBI:71302"/>
    </ligand>
    <ligandPart>
        <name>Mo</name>
        <dbReference type="ChEBI" id="CHEBI:28685"/>
    </ligandPart>
</feature>
<evidence type="ECO:0000256" key="13">
    <source>
        <dbReference type="ARBA" id="ARBA00023027"/>
    </source>
</evidence>
<dbReference type="FunFam" id="3.30.465.10:FF:000004">
    <property type="entry name" value="Xanthine dehydrogenase/oxidase"/>
    <property type="match status" value="1"/>
</dbReference>
<feature type="binding site" evidence="19">
    <location>
        <position position="56"/>
    </location>
    <ligand>
        <name>[2Fe-2S] cluster</name>
        <dbReference type="ChEBI" id="CHEBI:190135"/>
        <label>1</label>
    </ligand>
</feature>
<name>A0AAN8WNH5_HALRR</name>
<feature type="binding site" evidence="19">
    <location>
        <position position="121"/>
    </location>
    <ligand>
        <name>[2Fe-2S] cluster</name>
        <dbReference type="ChEBI" id="CHEBI:190135"/>
        <label>2</label>
    </ligand>
</feature>
<evidence type="ECO:0000256" key="7">
    <source>
        <dbReference type="ARBA" id="ARBA00022714"/>
    </source>
</evidence>
<dbReference type="SMART" id="SM01092">
    <property type="entry name" value="CO_deh_flav_C"/>
    <property type="match status" value="1"/>
</dbReference>
<feature type="binding site" evidence="19">
    <location>
        <position position="118"/>
    </location>
    <ligand>
        <name>[2Fe-2S] cluster</name>
        <dbReference type="ChEBI" id="CHEBI:190135"/>
        <label>2</label>
    </ligand>
</feature>
<evidence type="ECO:0000256" key="18">
    <source>
        <dbReference type="PIRSR" id="PIRSR000127-2"/>
    </source>
</evidence>
<evidence type="ECO:0000256" key="5">
    <source>
        <dbReference type="ARBA" id="ARBA00022505"/>
    </source>
</evidence>
<feature type="binding site" evidence="19">
    <location>
        <position position="78"/>
    </location>
    <ligand>
        <name>[2Fe-2S] cluster</name>
        <dbReference type="ChEBI" id="CHEBI:190135"/>
        <label>1</label>
    </ligand>
</feature>
<feature type="domain" description="FAD-binding PCMH-type" evidence="21">
    <location>
        <begin position="253"/>
        <end position="439"/>
    </location>
</feature>
<dbReference type="InterPro" id="IPR005107">
    <property type="entry name" value="CO_DH_flav_C"/>
</dbReference>
<feature type="binding site" evidence="18">
    <location>
        <position position="361"/>
    </location>
    <ligand>
        <name>FAD</name>
        <dbReference type="ChEBI" id="CHEBI:57692"/>
    </ligand>
</feature>
<feature type="binding site" evidence="18">
    <location>
        <position position="384"/>
    </location>
    <ligand>
        <name>FAD</name>
        <dbReference type="ChEBI" id="CHEBI:57692"/>
    </ligand>
</feature>
<feature type="binding site" evidence="19">
    <location>
        <position position="791"/>
    </location>
    <ligand>
        <name>Mo-molybdopterin</name>
        <dbReference type="ChEBI" id="CHEBI:71302"/>
    </ligand>
    <ligandPart>
        <name>Mo</name>
        <dbReference type="ChEBI" id="CHEBI:28685"/>
    </ligandPart>
</feature>
<dbReference type="Gene3D" id="3.30.465.10">
    <property type="match status" value="1"/>
</dbReference>
<evidence type="ECO:0000313" key="22">
    <source>
        <dbReference type="EMBL" id="KAK7065268.1"/>
    </source>
</evidence>
<dbReference type="InterPro" id="IPR012675">
    <property type="entry name" value="Beta-grasp_dom_sf"/>
</dbReference>
<dbReference type="InterPro" id="IPR006058">
    <property type="entry name" value="2Fe2S_fd_BS"/>
</dbReference>
<evidence type="ECO:0000259" key="20">
    <source>
        <dbReference type="PROSITE" id="PS51085"/>
    </source>
</evidence>
<evidence type="ECO:0000256" key="6">
    <source>
        <dbReference type="ARBA" id="ARBA00022630"/>
    </source>
</evidence>
<evidence type="ECO:0000256" key="19">
    <source>
        <dbReference type="PIRSR" id="PIRSR000127-3"/>
    </source>
</evidence>
<dbReference type="InterPro" id="IPR002346">
    <property type="entry name" value="Mopterin_DH_FAD-bd"/>
</dbReference>
<comment type="similarity">
    <text evidence="3">Belongs to the xanthine dehydrogenase family.</text>
</comment>
<dbReference type="SUPFAM" id="SSF54292">
    <property type="entry name" value="2Fe-2S ferredoxin-like"/>
    <property type="match status" value="1"/>
</dbReference>
<dbReference type="InterPro" id="IPR016167">
    <property type="entry name" value="FAD-bd_PCMH_sub1"/>
</dbReference>
<dbReference type="InterPro" id="IPR036318">
    <property type="entry name" value="FAD-bd_PCMH-like_sf"/>
</dbReference>
<dbReference type="GO" id="GO:0071949">
    <property type="term" value="F:FAD binding"/>
    <property type="evidence" value="ECO:0007669"/>
    <property type="project" value="InterPro"/>
</dbReference>
<dbReference type="InterPro" id="IPR036884">
    <property type="entry name" value="2Fe-2S-bd_dom_sf"/>
</dbReference>
<dbReference type="InterPro" id="IPR036683">
    <property type="entry name" value="CO_DH_flav_C_dom_sf"/>
</dbReference>
<keyword evidence="8 19" id="KW-0479">Metal-binding</keyword>
<feature type="binding site" evidence="18">
    <location>
        <position position="938"/>
    </location>
    <ligand>
        <name>substrate</name>
    </ligand>
</feature>
<dbReference type="InterPro" id="IPR001041">
    <property type="entry name" value="2Fe-2S_ferredoxin-type"/>
</dbReference>
<dbReference type="InterPro" id="IPR014307">
    <property type="entry name" value="Xanthine_DH_ssu"/>
</dbReference>
<comment type="catalytic activity">
    <reaction evidence="16">
        <text>xanthine + NAD(+) + H2O = urate + NADH + H(+)</text>
        <dbReference type="Rhea" id="RHEA:16669"/>
        <dbReference type="ChEBI" id="CHEBI:15377"/>
        <dbReference type="ChEBI" id="CHEBI:15378"/>
        <dbReference type="ChEBI" id="CHEBI:17712"/>
        <dbReference type="ChEBI" id="CHEBI:17775"/>
        <dbReference type="ChEBI" id="CHEBI:57540"/>
        <dbReference type="ChEBI" id="CHEBI:57945"/>
        <dbReference type="EC" id="1.17.1.4"/>
    </reaction>
</comment>
<dbReference type="AlphaFoldDB" id="A0AAN8WNH5"/>
<evidence type="ECO:0000256" key="1">
    <source>
        <dbReference type="ARBA" id="ARBA00001974"/>
    </source>
</evidence>
<comment type="cofactor">
    <cofactor evidence="15">
        <name>[2Fe-2S] cluster</name>
        <dbReference type="ChEBI" id="CHEBI:190135"/>
    </cofactor>
</comment>
<dbReference type="PANTHER" id="PTHR45444">
    <property type="entry name" value="XANTHINE DEHYDROGENASE"/>
    <property type="match status" value="1"/>
</dbReference>
<evidence type="ECO:0000256" key="15">
    <source>
        <dbReference type="ARBA" id="ARBA00034078"/>
    </source>
</evidence>
<dbReference type="SUPFAM" id="SSF56176">
    <property type="entry name" value="FAD-binding/transporter-associated domain-like"/>
    <property type="match status" value="1"/>
</dbReference>
<dbReference type="Gene3D" id="3.90.1170.50">
    <property type="entry name" value="Aldehyde oxidase/xanthine dehydrogenase, a/b hammerhead"/>
    <property type="match status" value="1"/>
</dbReference>
<keyword evidence="14" id="KW-0576">Peroxisome</keyword>
<dbReference type="FunFam" id="3.30.365.10:FF:000003">
    <property type="entry name" value="Aldehyde oxidase 1"/>
    <property type="match status" value="1"/>
</dbReference>
<evidence type="ECO:0000313" key="23">
    <source>
        <dbReference type="Proteomes" id="UP001381693"/>
    </source>
</evidence>
<dbReference type="Gene3D" id="3.10.20.30">
    <property type="match status" value="1"/>
</dbReference>
<dbReference type="EMBL" id="JAXCGZ010020834">
    <property type="protein sequence ID" value="KAK7065268.1"/>
    <property type="molecule type" value="Genomic_DNA"/>
</dbReference>
<dbReference type="Proteomes" id="UP001381693">
    <property type="component" value="Unassembled WGS sequence"/>
</dbReference>
<dbReference type="PROSITE" id="PS51387">
    <property type="entry name" value="FAD_PCMH"/>
    <property type="match status" value="1"/>
</dbReference>
<comment type="cofactor">
    <cofactor evidence="19">
        <name>[2Fe-2S] cluster</name>
        <dbReference type="ChEBI" id="CHEBI:190135"/>
    </cofactor>
    <text evidence="19">Binds 2 [2Fe-2S] clusters.</text>
</comment>
<keyword evidence="5 19" id="KW-0500">Molybdenum</keyword>
<dbReference type="InterPro" id="IPR008274">
    <property type="entry name" value="AldOxase/xan_DH_MoCoBD1"/>
</dbReference>
<dbReference type="GO" id="GO:0004854">
    <property type="term" value="F:xanthine dehydrogenase activity"/>
    <property type="evidence" value="ECO:0007669"/>
    <property type="project" value="UniProtKB-EC"/>
</dbReference>
<gene>
    <name evidence="22" type="ORF">SK128_021571</name>
</gene>
<evidence type="ECO:0000256" key="16">
    <source>
        <dbReference type="ARBA" id="ARBA00049017"/>
    </source>
</evidence>
<keyword evidence="11 19" id="KW-0408">Iron</keyword>
<evidence type="ECO:0000256" key="17">
    <source>
        <dbReference type="ARBA" id="ARBA00049517"/>
    </source>
</evidence>
<dbReference type="SUPFAM" id="SSF54665">
    <property type="entry name" value="CO dehydrogenase molybdoprotein N-domain-like"/>
    <property type="match status" value="1"/>
</dbReference>
<dbReference type="InterPro" id="IPR000674">
    <property type="entry name" value="Ald_Oxase/Xan_DH_a/b"/>
</dbReference>
<dbReference type="InterPro" id="IPR036010">
    <property type="entry name" value="2Fe-2S_ferredoxin-like_sf"/>
</dbReference>
<feature type="binding site" evidence="19">
    <location>
        <position position="48"/>
    </location>
    <ligand>
        <name>[2Fe-2S] cluster</name>
        <dbReference type="ChEBI" id="CHEBI:190135"/>
        <label>1</label>
    </ligand>
</feature>
<reference evidence="22 23" key="1">
    <citation type="submission" date="2023-11" db="EMBL/GenBank/DDBJ databases">
        <title>Halocaridina rubra genome assembly.</title>
        <authorList>
            <person name="Smith C."/>
        </authorList>
    </citation>
    <scope>NUCLEOTIDE SEQUENCE [LARGE SCALE GENOMIC DNA]</scope>
    <source>
        <strain evidence="22">EP-1</strain>
        <tissue evidence="22">Whole</tissue>
    </source>
</reference>
<evidence type="ECO:0000256" key="4">
    <source>
        <dbReference type="ARBA" id="ARBA00013123"/>
    </source>
</evidence>
<feature type="binding site" evidence="18">
    <location>
        <begin position="281"/>
        <end position="288"/>
    </location>
    <ligand>
        <name>FAD</name>
        <dbReference type="ChEBI" id="CHEBI:57692"/>
    </ligand>
</feature>
<evidence type="ECO:0000256" key="9">
    <source>
        <dbReference type="ARBA" id="ARBA00022827"/>
    </source>
</evidence>
<dbReference type="Gene3D" id="1.10.150.120">
    <property type="entry name" value="[2Fe-2S]-binding domain"/>
    <property type="match status" value="1"/>
</dbReference>
<dbReference type="EC" id="1.17.1.4" evidence="4"/>
<feature type="binding site" evidence="18">
    <location>
        <position position="447"/>
    </location>
    <ligand>
        <name>FAD</name>
        <dbReference type="ChEBI" id="CHEBI:57692"/>
    </ligand>
</feature>
<comment type="cofactor">
    <cofactor evidence="19">
        <name>Mo-molybdopterin</name>
        <dbReference type="ChEBI" id="CHEBI:71302"/>
    </cofactor>
    <text evidence="19">Binds 1 Mo-molybdopterin (Mo-MPT) cofactor per subunit.</text>
</comment>
<feature type="binding site" evidence="19">
    <location>
        <position position="155"/>
    </location>
    <ligand>
        <name>[2Fe-2S] cluster</name>
        <dbReference type="ChEBI" id="CHEBI:190135"/>
        <label>2</label>
    </ligand>
</feature>
<dbReference type="PROSITE" id="PS00197">
    <property type="entry name" value="2FE2S_FER_1"/>
    <property type="match status" value="1"/>
</dbReference>
<dbReference type="Pfam" id="PF00111">
    <property type="entry name" value="Fer2"/>
    <property type="match status" value="1"/>
</dbReference>
<dbReference type="InterPro" id="IPR016169">
    <property type="entry name" value="FAD-bd_PCMH_sub2"/>
</dbReference>
<comment type="caution">
    <text evidence="22">The sequence shown here is derived from an EMBL/GenBank/DDBJ whole genome shotgun (WGS) entry which is preliminary data.</text>
</comment>
<dbReference type="Gene3D" id="3.30.43.10">
    <property type="entry name" value="Uridine Diphospho-n-acetylenolpyruvylglucosamine Reductase, domain 2"/>
    <property type="match status" value="1"/>
</dbReference>
<accession>A0AAN8WNH5</accession>
<dbReference type="SMART" id="SM01008">
    <property type="entry name" value="Ald_Xan_dh_C"/>
    <property type="match status" value="1"/>
</dbReference>
<dbReference type="PIRSF" id="PIRSF000127">
    <property type="entry name" value="Xanthine_DH"/>
    <property type="match status" value="1"/>
</dbReference>
<dbReference type="FunFam" id="3.10.20.30:FF:000015">
    <property type="entry name" value="Aldehyde oxidase 1"/>
    <property type="match status" value="1"/>
</dbReference>
<feature type="binding site" evidence="18">
    <location>
        <position position="429"/>
    </location>
    <ligand>
        <name>FAD</name>
        <dbReference type="ChEBI" id="CHEBI:57692"/>
    </ligand>
</feature>
<keyword evidence="10" id="KW-0560">Oxidoreductase</keyword>
<evidence type="ECO:0000256" key="2">
    <source>
        <dbReference type="ARBA" id="ARBA00004275"/>
    </source>
</evidence>
<dbReference type="InterPro" id="IPR016166">
    <property type="entry name" value="FAD-bd_PCMH"/>
</dbReference>
<feature type="binding site" evidence="19">
    <location>
        <position position="153"/>
    </location>
    <ligand>
        <name>[2Fe-2S] cluster</name>
        <dbReference type="ChEBI" id="CHEBI:190135"/>
        <label>2</label>
    </ligand>
</feature>
<dbReference type="Pfam" id="PF02738">
    <property type="entry name" value="MoCoBD_1"/>
    <property type="match status" value="1"/>
</dbReference>
<feature type="binding site" evidence="18">
    <location>
        <position position="826"/>
    </location>
    <ligand>
        <name>substrate</name>
    </ligand>
</feature>
<evidence type="ECO:0000256" key="10">
    <source>
        <dbReference type="ARBA" id="ARBA00023002"/>
    </source>
</evidence>